<keyword evidence="4" id="KW-1185">Reference proteome</keyword>
<organism evidence="3 4">
    <name type="scientific">Diatrype stigma</name>
    <dbReference type="NCBI Taxonomy" id="117547"/>
    <lineage>
        <taxon>Eukaryota</taxon>
        <taxon>Fungi</taxon>
        <taxon>Dikarya</taxon>
        <taxon>Ascomycota</taxon>
        <taxon>Pezizomycotina</taxon>
        <taxon>Sordariomycetes</taxon>
        <taxon>Xylariomycetidae</taxon>
        <taxon>Xylariales</taxon>
        <taxon>Diatrypaceae</taxon>
        <taxon>Diatrype</taxon>
    </lineage>
</organism>
<name>A0AAN9UQS1_9PEZI</name>
<evidence type="ECO:0000313" key="3">
    <source>
        <dbReference type="EMBL" id="KAK7753285.1"/>
    </source>
</evidence>
<sequence>MSWFKGISSGLSNAVTSTHKMENVSAVPAGVSRAAAVALLQDHEFFLRCDPHYASHSIAAPHPAAGTPAKAKEHYRLPAGVEPLGAPAVKCYEVVDVVENPFFASNVRSEVEIADFERGIFVRIRSKGGVVFDTIWSIRVKEGGKKGEGEEEEELELVQDATISAAAPILSVVRGQVEKNRGGIHKKIITRLVEDRDRAKEGTATTSAPAPAPAETATPASDAVGAAAMAAA</sequence>
<dbReference type="AlphaFoldDB" id="A0AAN9UQS1"/>
<feature type="region of interest" description="Disordered" evidence="1">
    <location>
        <begin position="195"/>
        <end position="232"/>
    </location>
</feature>
<dbReference type="EMBL" id="JAKJXP020000030">
    <property type="protein sequence ID" value="KAK7753285.1"/>
    <property type="molecule type" value="Genomic_DNA"/>
</dbReference>
<feature type="compositionally biased region" description="Low complexity" evidence="1">
    <location>
        <begin position="203"/>
        <end position="232"/>
    </location>
</feature>
<proteinExistence type="predicted"/>
<evidence type="ECO:0000259" key="2">
    <source>
        <dbReference type="Pfam" id="PF23155"/>
    </source>
</evidence>
<dbReference type="Proteomes" id="UP001320420">
    <property type="component" value="Unassembled WGS sequence"/>
</dbReference>
<comment type="caution">
    <text evidence="3">The sequence shown here is derived from an EMBL/GenBank/DDBJ whole genome shotgun (WGS) entry which is preliminary data.</text>
</comment>
<accession>A0AAN9UQS1</accession>
<gene>
    <name evidence="3" type="ORF">SLS62_004804</name>
</gene>
<dbReference type="InterPro" id="IPR055481">
    <property type="entry name" value="DUF7053"/>
</dbReference>
<reference evidence="3 4" key="1">
    <citation type="submission" date="2024-02" db="EMBL/GenBank/DDBJ databases">
        <title>De novo assembly and annotation of 12 fungi associated with fruit tree decline syndrome in Ontario, Canada.</title>
        <authorList>
            <person name="Sulman M."/>
            <person name="Ellouze W."/>
            <person name="Ilyukhin E."/>
        </authorList>
    </citation>
    <scope>NUCLEOTIDE SEQUENCE [LARGE SCALE GENOMIC DNA]</scope>
    <source>
        <strain evidence="3 4">M11/M66-122</strain>
    </source>
</reference>
<dbReference type="PANTHER" id="PTHR38117:SF1">
    <property type="entry name" value="DUF3074 DOMAIN-CONTAINING PROTEIN"/>
    <property type="match status" value="1"/>
</dbReference>
<dbReference type="PANTHER" id="PTHR38117">
    <property type="entry name" value="NACHT AND WD40 DOMAIN PROTEIN"/>
    <property type="match status" value="1"/>
</dbReference>
<evidence type="ECO:0000313" key="4">
    <source>
        <dbReference type="Proteomes" id="UP001320420"/>
    </source>
</evidence>
<dbReference type="Pfam" id="PF23155">
    <property type="entry name" value="DUF7053"/>
    <property type="match status" value="1"/>
</dbReference>
<feature type="domain" description="DUF7053" evidence="2">
    <location>
        <begin position="17"/>
        <end position="192"/>
    </location>
</feature>
<evidence type="ECO:0000256" key="1">
    <source>
        <dbReference type="SAM" id="MobiDB-lite"/>
    </source>
</evidence>
<protein>
    <recommendedName>
        <fullName evidence="2">DUF7053 domain-containing protein</fullName>
    </recommendedName>
</protein>